<name>A0A8D8D105_CULPI</name>
<proteinExistence type="predicted"/>
<sequence length="136" mass="15528">MRRHSRIDSSWCILGFNRHLANHRLLGVPLAHEAFVQRAAVLQLLNQAPINVRLLFGELLDFRHEFGSFFAQQFQLVLRLDHLGLDFVLFGHDLLKVGHLLLELLLEHLDPVEFLCELGDFVILGRDGCLLSSPTP</sequence>
<dbReference type="EMBL" id="HBUE01144751">
    <property type="protein sequence ID" value="CAG6502384.1"/>
    <property type="molecule type" value="Transcribed_RNA"/>
</dbReference>
<dbReference type="AlphaFoldDB" id="A0A8D8D105"/>
<protein>
    <submittedName>
        <fullName evidence="1">(northern house mosquito) hypothetical protein</fullName>
    </submittedName>
</protein>
<reference evidence="1" key="1">
    <citation type="submission" date="2021-05" db="EMBL/GenBank/DDBJ databases">
        <authorList>
            <person name="Alioto T."/>
            <person name="Alioto T."/>
            <person name="Gomez Garrido J."/>
        </authorList>
    </citation>
    <scope>NUCLEOTIDE SEQUENCE</scope>
</reference>
<dbReference type="EMBL" id="HBUE01249600">
    <property type="protein sequence ID" value="CAG6553623.1"/>
    <property type="molecule type" value="Transcribed_RNA"/>
</dbReference>
<organism evidence="1">
    <name type="scientific">Culex pipiens</name>
    <name type="common">House mosquito</name>
    <dbReference type="NCBI Taxonomy" id="7175"/>
    <lineage>
        <taxon>Eukaryota</taxon>
        <taxon>Metazoa</taxon>
        <taxon>Ecdysozoa</taxon>
        <taxon>Arthropoda</taxon>
        <taxon>Hexapoda</taxon>
        <taxon>Insecta</taxon>
        <taxon>Pterygota</taxon>
        <taxon>Neoptera</taxon>
        <taxon>Endopterygota</taxon>
        <taxon>Diptera</taxon>
        <taxon>Nematocera</taxon>
        <taxon>Culicoidea</taxon>
        <taxon>Culicidae</taxon>
        <taxon>Culicinae</taxon>
        <taxon>Culicini</taxon>
        <taxon>Culex</taxon>
        <taxon>Culex</taxon>
    </lineage>
</organism>
<dbReference type="EMBL" id="HBUE01099975">
    <property type="protein sequence ID" value="CAG6484745.1"/>
    <property type="molecule type" value="Transcribed_RNA"/>
</dbReference>
<evidence type="ECO:0000313" key="1">
    <source>
        <dbReference type="EMBL" id="CAG6502384.1"/>
    </source>
</evidence>
<accession>A0A8D8D105</accession>